<comment type="caution">
    <text evidence="2">The sequence shown here is derived from an EMBL/GenBank/DDBJ whole genome shotgun (WGS) entry which is preliminary data.</text>
</comment>
<proteinExistence type="predicted"/>
<feature type="region of interest" description="Disordered" evidence="1">
    <location>
        <begin position="1"/>
        <end position="24"/>
    </location>
</feature>
<sequence length="153" mass="16354">MPTLTGVSAPTPNPRSGQPRPASVTRLLQSDAFARSRRTAARMESDPAALGDLIALVRLRKLDTDPHLGAVADLVHRATEWLLASGPDSTVPDRMSTTLAARRRMAVAALCYLVDVGDVIPDHRTDGTLDDLVVLQSVLSRAVEVDAPPEDVV</sequence>
<gene>
    <name evidence="2" type="ORF">BCF74_12246</name>
</gene>
<reference evidence="2 3" key="1">
    <citation type="submission" date="2018-03" db="EMBL/GenBank/DDBJ databases">
        <title>Genomic Encyclopedia of Archaeal and Bacterial Type Strains, Phase II (KMG-II): from individual species to whole genera.</title>
        <authorList>
            <person name="Goeker M."/>
        </authorList>
    </citation>
    <scope>NUCLEOTIDE SEQUENCE [LARGE SCALE GENOMIC DNA]</scope>
    <source>
        <strain evidence="2 3">ATCC BAA-1496</strain>
    </source>
</reference>
<evidence type="ECO:0000313" key="3">
    <source>
        <dbReference type="Proteomes" id="UP000237822"/>
    </source>
</evidence>
<organism evidence="2 3">
    <name type="scientific">Knoellia remsis</name>
    <dbReference type="NCBI Taxonomy" id="407159"/>
    <lineage>
        <taxon>Bacteria</taxon>
        <taxon>Bacillati</taxon>
        <taxon>Actinomycetota</taxon>
        <taxon>Actinomycetes</taxon>
        <taxon>Micrococcales</taxon>
        <taxon>Intrasporangiaceae</taxon>
        <taxon>Knoellia</taxon>
    </lineage>
</organism>
<evidence type="ECO:0000313" key="2">
    <source>
        <dbReference type="EMBL" id="PRY55662.1"/>
    </source>
</evidence>
<accession>A0A2T0UCP1</accession>
<feature type="compositionally biased region" description="Polar residues" evidence="1">
    <location>
        <begin position="1"/>
        <end position="16"/>
    </location>
</feature>
<protein>
    <submittedName>
        <fullName evidence="2">Uncharacterized protein</fullName>
    </submittedName>
</protein>
<dbReference type="Proteomes" id="UP000237822">
    <property type="component" value="Unassembled WGS sequence"/>
</dbReference>
<keyword evidence="3" id="KW-1185">Reference proteome</keyword>
<dbReference type="AlphaFoldDB" id="A0A2T0UCP1"/>
<evidence type="ECO:0000256" key="1">
    <source>
        <dbReference type="SAM" id="MobiDB-lite"/>
    </source>
</evidence>
<dbReference type="EMBL" id="PVTI01000022">
    <property type="protein sequence ID" value="PRY55662.1"/>
    <property type="molecule type" value="Genomic_DNA"/>
</dbReference>
<name>A0A2T0UCP1_9MICO</name>